<evidence type="ECO:0000313" key="3">
    <source>
        <dbReference type="EMBL" id="KAK0479957.1"/>
    </source>
</evidence>
<protein>
    <recommendedName>
        <fullName evidence="5">Peptidase S33 tripeptidyl aminopeptidase-like C-terminal domain-containing protein</fullName>
    </recommendedName>
</protein>
<comment type="caution">
    <text evidence="3">The sequence shown here is derived from an EMBL/GenBank/DDBJ whole genome shotgun (WGS) entry which is preliminary data.</text>
</comment>
<dbReference type="InterPro" id="IPR000073">
    <property type="entry name" value="AB_hydrolase_1"/>
</dbReference>
<sequence>MWSFSSLLLETNTTSSASILVVHFSICYALGYPSTKEFLGAANLTPRAEFFLYKEHYRWLASTDQYTTSVNATLDQIPHLWAASQVIAGVAEATDNGILNCIGTDDVAQDMLRINEAAGQEKLQYWGYSYGTTIGATFAAMFSVRSSLLLKIKRMVLDGMMNMEGYHCIDELACIFSSPGYNLLPFQVVGFATSVIRTSPCNISMPPPQTKYPTTSILYTSLLTESVPAVSTSSYGVVDPNVLKTEVLLSLFEPYTYFSVLAQGLASLADLFAYWVRNKDISSFLDLIMQRISFRDRTSIAMTDLLVQSLEIPPSLLPDVGLYLDPVTPLSAAKNASSAFPGSVVLTCNATGHTSLPSASVCIQAYVQAYFHHGTLPSDGTD</sequence>
<gene>
    <name evidence="3" type="ORF">EDD18DRAFT_1363972</name>
</gene>
<dbReference type="Pfam" id="PF00561">
    <property type="entry name" value="Abhydrolase_1"/>
    <property type="match status" value="1"/>
</dbReference>
<evidence type="ECO:0000259" key="1">
    <source>
        <dbReference type="Pfam" id="PF00561"/>
    </source>
</evidence>
<dbReference type="Pfam" id="PF08386">
    <property type="entry name" value="Abhydrolase_4"/>
    <property type="match status" value="1"/>
</dbReference>
<organism evidence="3 4">
    <name type="scientific">Armillaria luteobubalina</name>
    <dbReference type="NCBI Taxonomy" id="153913"/>
    <lineage>
        <taxon>Eukaryota</taxon>
        <taxon>Fungi</taxon>
        <taxon>Dikarya</taxon>
        <taxon>Basidiomycota</taxon>
        <taxon>Agaricomycotina</taxon>
        <taxon>Agaricomycetes</taxon>
        <taxon>Agaricomycetidae</taxon>
        <taxon>Agaricales</taxon>
        <taxon>Marasmiineae</taxon>
        <taxon>Physalacriaceae</taxon>
        <taxon>Armillaria</taxon>
    </lineage>
</organism>
<feature type="domain" description="Peptidase S33 tripeptidyl aminopeptidase-like C-terminal" evidence="2">
    <location>
        <begin position="323"/>
        <end position="381"/>
    </location>
</feature>
<dbReference type="InterPro" id="IPR013595">
    <property type="entry name" value="Pept_S33_TAP-like_C"/>
</dbReference>
<name>A0AA39P9A5_9AGAR</name>
<evidence type="ECO:0000313" key="4">
    <source>
        <dbReference type="Proteomes" id="UP001175228"/>
    </source>
</evidence>
<dbReference type="InterPro" id="IPR029058">
    <property type="entry name" value="AB_hydrolase_fold"/>
</dbReference>
<accession>A0AA39P9A5</accession>
<reference evidence="3" key="1">
    <citation type="submission" date="2023-06" db="EMBL/GenBank/DDBJ databases">
        <authorList>
            <consortium name="Lawrence Berkeley National Laboratory"/>
            <person name="Ahrendt S."/>
            <person name="Sahu N."/>
            <person name="Indic B."/>
            <person name="Wong-Bajracharya J."/>
            <person name="Merenyi Z."/>
            <person name="Ke H.-M."/>
            <person name="Monk M."/>
            <person name="Kocsube S."/>
            <person name="Drula E."/>
            <person name="Lipzen A."/>
            <person name="Balint B."/>
            <person name="Henrissat B."/>
            <person name="Andreopoulos B."/>
            <person name="Martin F.M."/>
            <person name="Harder C.B."/>
            <person name="Rigling D."/>
            <person name="Ford K.L."/>
            <person name="Foster G.D."/>
            <person name="Pangilinan J."/>
            <person name="Papanicolaou A."/>
            <person name="Barry K."/>
            <person name="LaButti K."/>
            <person name="Viragh M."/>
            <person name="Koriabine M."/>
            <person name="Yan M."/>
            <person name="Riley R."/>
            <person name="Champramary S."/>
            <person name="Plett K.L."/>
            <person name="Tsai I.J."/>
            <person name="Slot J."/>
            <person name="Sipos G."/>
            <person name="Plett J."/>
            <person name="Nagy L.G."/>
            <person name="Grigoriev I.V."/>
        </authorList>
    </citation>
    <scope>NUCLEOTIDE SEQUENCE</scope>
    <source>
        <strain evidence="3">HWK02</strain>
    </source>
</reference>
<dbReference type="Gene3D" id="3.40.50.1820">
    <property type="entry name" value="alpha/beta hydrolase"/>
    <property type="match status" value="1"/>
</dbReference>
<evidence type="ECO:0008006" key="5">
    <source>
        <dbReference type="Google" id="ProtNLM"/>
    </source>
</evidence>
<keyword evidence="4" id="KW-1185">Reference proteome</keyword>
<dbReference type="Proteomes" id="UP001175228">
    <property type="component" value="Unassembled WGS sequence"/>
</dbReference>
<dbReference type="SUPFAM" id="SSF53474">
    <property type="entry name" value="alpha/beta-Hydrolases"/>
    <property type="match status" value="1"/>
</dbReference>
<dbReference type="AlphaFoldDB" id="A0AA39P9A5"/>
<evidence type="ECO:0000259" key="2">
    <source>
        <dbReference type="Pfam" id="PF08386"/>
    </source>
</evidence>
<proteinExistence type="predicted"/>
<feature type="domain" description="AB hydrolase-1" evidence="1">
    <location>
        <begin position="103"/>
        <end position="160"/>
    </location>
</feature>
<dbReference type="EMBL" id="JAUEPU010000084">
    <property type="protein sequence ID" value="KAK0479957.1"/>
    <property type="molecule type" value="Genomic_DNA"/>
</dbReference>